<keyword evidence="2" id="KW-0436">Ligase</keyword>
<evidence type="ECO:0000259" key="1">
    <source>
        <dbReference type="Pfam" id="PF00561"/>
    </source>
</evidence>
<feature type="domain" description="AB hydrolase-1" evidence="1">
    <location>
        <begin position="34"/>
        <end position="274"/>
    </location>
</feature>
<dbReference type="KEGG" id="rli:RLO149_p940030"/>
<dbReference type="SUPFAM" id="SSF53474">
    <property type="entry name" value="alpha/beta-Hydrolases"/>
    <property type="match status" value="1"/>
</dbReference>
<dbReference type="OrthoDB" id="9804723at2"/>
<dbReference type="NCBIfam" id="TIGR03056">
    <property type="entry name" value="bchO_mg_che_rel"/>
    <property type="match status" value="1"/>
</dbReference>
<reference evidence="2 3" key="1">
    <citation type="journal article" date="2011" name="BMC Genomics">
        <title>Comparative genome analysis and genome-guided physiological analysis of Roseobacter litoralis.</title>
        <authorList>
            <person name="Kalhoefer D."/>
            <person name="Thole S."/>
            <person name="Voget S."/>
            <person name="Lehmann R."/>
            <person name="Liesegang H."/>
            <person name="Wollher A."/>
            <person name="Daniel R."/>
            <person name="Simon M."/>
            <person name="Brinkhoff T."/>
        </authorList>
    </citation>
    <scope>NUCLEOTIDE SEQUENCE [LARGE SCALE GENOMIC DNA]</scope>
    <source>
        <strain evidence="3">ATCC 49566 / DSM 6996 / JCM 21268 / NBRC 15278 / OCh 149</strain>
    </source>
</reference>
<gene>
    <name evidence="2" type="primary">bchO</name>
    <name evidence="2" type="ordered locus">RLO149_p940030</name>
</gene>
<dbReference type="PANTHER" id="PTHR43798">
    <property type="entry name" value="MONOACYLGLYCEROL LIPASE"/>
    <property type="match status" value="1"/>
</dbReference>
<dbReference type="Proteomes" id="UP000001353">
    <property type="component" value="Plasmid pRLO149_94"/>
</dbReference>
<dbReference type="InterPro" id="IPR050266">
    <property type="entry name" value="AB_hydrolase_sf"/>
</dbReference>
<dbReference type="HOGENOM" id="CLU_020336_13_2_5"/>
<geneLocation type="plasmid" evidence="2 3">
    <name>pRLO149_94</name>
</geneLocation>
<dbReference type="EMBL" id="CP002624">
    <property type="protein sequence ID" value="AEI96348.1"/>
    <property type="molecule type" value="Genomic_DNA"/>
</dbReference>
<dbReference type="InterPro" id="IPR029058">
    <property type="entry name" value="AB_hydrolase_fold"/>
</dbReference>
<dbReference type="InterPro" id="IPR000073">
    <property type="entry name" value="AB_hydrolase_1"/>
</dbReference>
<name>F7ZM11_ROSLO</name>
<dbReference type="Pfam" id="PF00561">
    <property type="entry name" value="Abhydrolase_1"/>
    <property type="match status" value="1"/>
</dbReference>
<dbReference type="InterPro" id="IPR000639">
    <property type="entry name" value="Epox_hydrolase-like"/>
</dbReference>
<sequence>MRWPPPKDWPNADHSQQIFCHPHRWHVQQFGSGPTILMLHGAGGSTHSFRDLATALAQNHHVVALDLPGQGYTRLGARHRSGLTSTTEDIVALCAQEGWQPDALIGHSAGGALALRLSEKLVSPQGQAPKVVGINPALDNFKGLAGVLFPVLAKLLAAVPFTAQIFASASASPGRIAALIRSTGSDLDAQGLSYYQRLISDRNHADATLMMMAQWTLDDLLRDRPNITTHTLFIVGDKDATVPSSVSDKAAQSLQNARVIHLEHLGHLAHEEAPDEIAKLILTFLSD</sequence>
<dbReference type="GO" id="GO:0016851">
    <property type="term" value="F:magnesium chelatase activity"/>
    <property type="evidence" value="ECO:0007669"/>
    <property type="project" value="UniProtKB-EC"/>
</dbReference>
<accession>F7ZM11</accession>
<dbReference type="PRINTS" id="PR00412">
    <property type="entry name" value="EPOXHYDRLASE"/>
</dbReference>
<dbReference type="PRINTS" id="PR00111">
    <property type="entry name" value="ABHYDROLASE"/>
</dbReference>
<organism evidence="2 3">
    <name type="scientific">Roseobacter litoralis (strain ATCC 49566 / DSM 6996 / JCM 21268 / NBRC 15278 / OCh 149)</name>
    <dbReference type="NCBI Taxonomy" id="391595"/>
    <lineage>
        <taxon>Bacteria</taxon>
        <taxon>Pseudomonadati</taxon>
        <taxon>Pseudomonadota</taxon>
        <taxon>Alphaproteobacteria</taxon>
        <taxon>Rhodobacterales</taxon>
        <taxon>Roseobacteraceae</taxon>
        <taxon>Roseobacter</taxon>
    </lineage>
</organism>
<proteinExistence type="predicted"/>
<evidence type="ECO:0000313" key="3">
    <source>
        <dbReference type="Proteomes" id="UP000001353"/>
    </source>
</evidence>
<protein>
    <submittedName>
        <fullName evidence="2">Magnesium-chelatase BchO</fullName>
        <ecNumber evidence="2">6.6.1.1</ecNumber>
    </submittedName>
</protein>
<evidence type="ECO:0000313" key="2">
    <source>
        <dbReference type="EMBL" id="AEI96348.1"/>
    </source>
</evidence>
<dbReference type="Gene3D" id="3.40.50.1820">
    <property type="entry name" value="alpha/beta hydrolase"/>
    <property type="match status" value="1"/>
</dbReference>
<dbReference type="ESTHER" id="roslo-f7zm11">
    <property type="family name" value="Mg-chelatase_BchO"/>
</dbReference>
<keyword evidence="3" id="KW-1185">Reference proteome</keyword>
<dbReference type="InterPro" id="IPR017497">
    <property type="entry name" value="BchO"/>
</dbReference>
<keyword evidence="2" id="KW-0614">Plasmid</keyword>
<dbReference type="GO" id="GO:0016020">
    <property type="term" value="C:membrane"/>
    <property type="evidence" value="ECO:0007669"/>
    <property type="project" value="TreeGrafter"/>
</dbReference>
<dbReference type="PANTHER" id="PTHR43798:SF33">
    <property type="entry name" value="HYDROLASE, PUTATIVE (AFU_ORTHOLOGUE AFUA_2G14860)-RELATED"/>
    <property type="match status" value="1"/>
</dbReference>
<dbReference type="AlphaFoldDB" id="F7ZM11"/>
<dbReference type="RefSeq" id="WP_013984558.1">
    <property type="nucleotide sequence ID" value="NC_015741.1"/>
</dbReference>
<dbReference type="EC" id="6.6.1.1" evidence="2"/>